<dbReference type="CDD" id="cd05288">
    <property type="entry name" value="PGDH"/>
    <property type="match status" value="1"/>
</dbReference>
<dbReference type="PANTHER" id="PTHR43205:SF7">
    <property type="entry name" value="PROSTAGLANDIN REDUCTASE 1"/>
    <property type="match status" value="1"/>
</dbReference>
<proteinExistence type="predicted"/>
<dbReference type="SUPFAM" id="SSF51735">
    <property type="entry name" value="NAD(P)-binding Rossmann-fold domains"/>
    <property type="match status" value="1"/>
</dbReference>
<dbReference type="InterPro" id="IPR041694">
    <property type="entry name" value="ADH_N_2"/>
</dbReference>
<name>A0ABR1FID2_AURAN</name>
<dbReference type="Proteomes" id="UP001363151">
    <property type="component" value="Unassembled WGS sequence"/>
</dbReference>
<protein>
    <submittedName>
        <fullName evidence="3">13-prostaglandin reductase</fullName>
    </submittedName>
</protein>
<keyword evidence="1" id="KW-0560">Oxidoreductase</keyword>
<keyword evidence="4" id="KW-1185">Reference proteome</keyword>
<sequence>MALLLRIAKSQQLRRGFSALPTTQQRVVLAERAAANPLASQFVVENNAPLPELRDGTVLVRNRFVSVEPAMKGWISTVQNYASVPTGDTMFAFGVGEVVASALDGVAVGALVAGRTGWQEYGAAPRIADPAEPLFRVVDEATAPPSLALGVLGINGLTAYLGLREVGRPKAGETVLCSTAAGAVGAARRSAVGQLAKRAGCRAVGVAGGAAKAALCVDAFAYDACVDYKATGDLGAAVAAACPDGVDVFYDMVGGDQLDAVAPLLNVGARVVVVGTAGTAAWSPPPRGLRLERHLLVKRASMAGFLVFDHAAAFPAALDDLARLVADGSLVHREEVRRGLAAAPRALEDIYRGANAGKLIIAVP</sequence>
<dbReference type="Pfam" id="PF00107">
    <property type="entry name" value="ADH_zinc_N"/>
    <property type="match status" value="1"/>
</dbReference>
<reference evidence="3 4" key="1">
    <citation type="submission" date="2024-03" db="EMBL/GenBank/DDBJ databases">
        <title>Aureococcus anophagefferens CCMP1851 and Kratosvirus quantuckense: Draft genome of a second virus-susceptible host strain in the model system.</title>
        <authorList>
            <person name="Chase E."/>
            <person name="Truchon A.R."/>
            <person name="Schepens W."/>
            <person name="Wilhelm S.W."/>
        </authorList>
    </citation>
    <scope>NUCLEOTIDE SEQUENCE [LARGE SCALE GENOMIC DNA]</scope>
    <source>
        <strain evidence="3 4">CCMP1851</strain>
    </source>
</reference>
<dbReference type="InterPro" id="IPR036291">
    <property type="entry name" value="NAD(P)-bd_dom_sf"/>
</dbReference>
<dbReference type="SMART" id="SM00829">
    <property type="entry name" value="PKS_ER"/>
    <property type="match status" value="1"/>
</dbReference>
<accession>A0ABR1FID2</accession>
<dbReference type="Gene3D" id="3.90.180.10">
    <property type="entry name" value="Medium-chain alcohol dehydrogenases, catalytic domain"/>
    <property type="match status" value="1"/>
</dbReference>
<dbReference type="InterPro" id="IPR020843">
    <property type="entry name" value="ER"/>
</dbReference>
<dbReference type="Pfam" id="PF16884">
    <property type="entry name" value="ADH_N_2"/>
    <property type="match status" value="1"/>
</dbReference>
<evidence type="ECO:0000313" key="4">
    <source>
        <dbReference type="Proteomes" id="UP001363151"/>
    </source>
</evidence>
<dbReference type="InterPro" id="IPR045010">
    <property type="entry name" value="MDR_fam"/>
</dbReference>
<comment type="caution">
    <text evidence="3">The sequence shown here is derived from an EMBL/GenBank/DDBJ whole genome shotgun (WGS) entry which is preliminary data.</text>
</comment>
<evidence type="ECO:0000313" key="3">
    <source>
        <dbReference type="EMBL" id="KAK7231321.1"/>
    </source>
</evidence>
<dbReference type="InterPro" id="IPR011032">
    <property type="entry name" value="GroES-like_sf"/>
</dbReference>
<dbReference type="PANTHER" id="PTHR43205">
    <property type="entry name" value="PROSTAGLANDIN REDUCTASE"/>
    <property type="match status" value="1"/>
</dbReference>
<gene>
    <name evidence="3" type="ORF">SO694_000731100</name>
</gene>
<evidence type="ECO:0000256" key="1">
    <source>
        <dbReference type="ARBA" id="ARBA00023002"/>
    </source>
</evidence>
<dbReference type="Gene3D" id="3.40.50.720">
    <property type="entry name" value="NAD(P)-binding Rossmann-like Domain"/>
    <property type="match status" value="1"/>
</dbReference>
<evidence type="ECO:0000259" key="2">
    <source>
        <dbReference type="SMART" id="SM00829"/>
    </source>
</evidence>
<dbReference type="InterPro" id="IPR013149">
    <property type="entry name" value="ADH-like_C"/>
</dbReference>
<organism evidence="3 4">
    <name type="scientific">Aureococcus anophagefferens</name>
    <name type="common">Harmful bloom alga</name>
    <dbReference type="NCBI Taxonomy" id="44056"/>
    <lineage>
        <taxon>Eukaryota</taxon>
        <taxon>Sar</taxon>
        <taxon>Stramenopiles</taxon>
        <taxon>Ochrophyta</taxon>
        <taxon>Pelagophyceae</taxon>
        <taxon>Pelagomonadales</taxon>
        <taxon>Pelagomonadaceae</taxon>
        <taxon>Aureococcus</taxon>
    </lineage>
</organism>
<dbReference type="SUPFAM" id="SSF50129">
    <property type="entry name" value="GroES-like"/>
    <property type="match status" value="1"/>
</dbReference>
<feature type="domain" description="Enoyl reductase (ER)" evidence="2">
    <location>
        <begin position="36"/>
        <end position="361"/>
    </location>
</feature>
<dbReference type="EMBL" id="JBBJCI010000417">
    <property type="protein sequence ID" value="KAK7231321.1"/>
    <property type="molecule type" value="Genomic_DNA"/>
</dbReference>